<evidence type="ECO:0000313" key="3">
    <source>
        <dbReference type="Proteomes" id="UP000287239"/>
    </source>
</evidence>
<dbReference type="InterPro" id="IPR000182">
    <property type="entry name" value="GNAT_dom"/>
</dbReference>
<dbReference type="Pfam" id="PF00583">
    <property type="entry name" value="Acetyltransf_1"/>
    <property type="match status" value="1"/>
</dbReference>
<name>A0A429ZFF3_9ENTE</name>
<sequence length="169" mass="18688">MKIDLATQGDVLEILTIFKQTAEFFKEQGIDQWQGDYPNISTVLADIAAGQCYIGRNSRLILGVIVLSTAKEASYDELSDGHWNSPDDSYTVIHRLAVNRNYPGKGVSVKLINKAEALTKAKGFAGIRTDTHEANDGMRYILTKQGFRYTGQLTLADGSPRLGYDKLID</sequence>
<dbReference type="RefSeq" id="WP_126781890.1">
    <property type="nucleotide sequence ID" value="NZ_CAUQJP010000036.1"/>
</dbReference>
<dbReference type="GO" id="GO:0016747">
    <property type="term" value="F:acyltransferase activity, transferring groups other than amino-acyl groups"/>
    <property type="evidence" value="ECO:0007669"/>
    <property type="project" value="InterPro"/>
</dbReference>
<dbReference type="InterPro" id="IPR016181">
    <property type="entry name" value="Acyl_CoA_acyltransferase"/>
</dbReference>
<dbReference type="SUPFAM" id="SSF55729">
    <property type="entry name" value="Acyl-CoA N-acyltransferases (Nat)"/>
    <property type="match status" value="1"/>
</dbReference>
<proteinExistence type="predicted"/>
<dbReference type="AlphaFoldDB" id="A0A429ZFF3"/>
<accession>A0A429ZFF3</accession>
<organism evidence="2 3">
    <name type="scientific">Vagococcus salmoninarum</name>
    <dbReference type="NCBI Taxonomy" id="2739"/>
    <lineage>
        <taxon>Bacteria</taxon>
        <taxon>Bacillati</taxon>
        <taxon>Bacillota</taxon>
        <taxon>Bacilli</taxon>
        <taxon>Lactobacillales</taxon>
        <taxon>Enterococcaceae</taxon>
        <taxon>Vagococcus</taxon>
    </lineage>
</organism>
<dbReference type="CDD" id="cd04301">
    <property type="entry name" value="NAT_SF"/>
    <property type="match status" value="1"/>
</dbReference>
<evidence type="ECO:0000313" key="2">
    <source>
        <dbReference type="EMBL" id="RST92395.1"/>
    </source>
</evidence>
<evidence type="ECO:0000259" key="1">
    <source>
        <dbReference type="PROSITE" id="PS51186"/>
    </source>
</evidence>
<comment type="caution">
    <text evidence="2">The sequence shown here is derived from an EMBL/GenBank/DDBJ whole genome shotgun (WGS) entry which is preliminary data.</text>
</comment>
<protein>
    <recommendedName>
        <fullName evidence="1">N-acetyltransferase domain-containing protein</fullName>
    </recommendedName>
</protein>
<dbReference type="Proteomes" id="UP000287239">
    <property type="component" value="Unassembled WGS sequence"/>
</dbReference>
<dbReference type="PROSITE" id="PS51186">
    <property type="entry name" value="GNAT"/>
    <property type="match status" value="1"/>
</dbReference>
<dbReference type="EMBL" id="NGJU01000023">
    <property type="protein sequence ID" value="RST92395.1"/>
    <property type="molecule type" value="Genomic_DNA"/>
</dbReference>
<reference evidence="2 3" key="1">
    <citation type="submission" date="2017-05" db="EMBL/GenBank/DDBJ databases">
        <title>Vagococcus spp. assemblies.</title>
        <authorList>
            <person name="Gulvik C.A."/>
        </authorList>
    </citation>
    <scope>NUCLEOTIDE SEQUENCE [LARGE SCALE GENOMIC DNA]</scope>
    <source>
        <strain evidence="2 3">NCFB 2777</strain>
    </source>
</reference>
<dbReference type="GeneID" id="98569293"/>
<dbReference type="OrthoDB" id="9796381at2"/>
<dbReference type="Gene3D" id="3.40.630.30">
    <property type="match status" value="1"/>
</dbReference>
<keyword evidence="3" id="KW-1185">Reference proteome</keyword>
<feature type="domain" description="N-acetyltransferase" evidence="1">
    <location>
        <begin position="1"/>
        <end position="169"/>
    </location>
</feature>
<gene>
    <name evidence="2" type="ORF">CBF35_13155</name>
</gene>